<organism evidence="1 2">
    <name type="scientific">Puccinia striiformis f. sp. tritici PST-78</name>
    <dbReference type="NCBI Taxonomy" id="1165861"/>
    <lineage>
        <taxon>Eukaryota</taxon>
        <taxon>Fungi</taxon>
        <taxon>Dikarya</taxon>
        <taxon>Basidiomycota</taxon>
        <taxon>Pucciniomycotina</taxon>
        <taxon>Pucciniomycetes</taxon>
        <taxon>Pucciniales</taxon>
        <taxon>Pucciniaceae</taxon>
        <taxon>Puccinia</taxon>
    </lineage>
</organism>
<proteinExistence type="predicted"/>
<reference evidence="2" key="1">
    <citation type="submission" date="2014-03" db="EMBL/GenBank/DDBJ databases">
        <title>The Genome Sequence of Puccinia striiformis f. sp. tritici PST-78.</title>
        <authorList>
            <consortium name="The Broad Institute Genome Sequencing Platform"/>
            <person name="Cuomo C."/>
            <person name="Hulbert S."/>
            <person name="Chen X."/>
            <person name="Walker B."/>
            <person name="Young S.K."/>
            <person name="Zeng Q."/>
            <person name="Gargeya S."/>
            <person name="Fitzgerald M."/>
            <person name="Haas B."/>
            <person name="Abouelleil A."/>
            <person name="Alvarado L."/>
            <person name="Arachchi H.M."/>
            <person name="Berlin A.M."/>
            <person name="Chapman S.B."/>
            <person name="Goldberg J."/>
            <person name="Griggs A."/>
            <person name="Gujja S."/>
            <person name="Hansen M."/>
            <person name="Howarth C."/>
            <person name="Imamovic A."/>
            <person name="Larimer J."/>
            <person name="McCowan C."/>
            <person name="Montmayeur A."/>
            <person name="Murphy C."/>
            <person name="Neiman D."/>
            <person name="Pearson M."/>
            <person name="Priest M."/>
            <person name="Roberts A."/>
            <person name="Saif S."/>
            <person name="Shea T."/>
            <person name="Sisk P."/>
            <person name="Sykes S."/>
            <person name="Wortman J."/>
            <person name="Nusbaum C."/>
            <person name="Birren B."/>
        </authorList>
    </citation>
    <scope>NUCLEOTIDE SEQUENCE [LARGE SCALE GENOMIC DNA]</scope>
    <source>
        <strain evidence="2">race PST-78</strain>
    </source>
</reference>
<name>A0A0L0VPB6_9BASI</name>
<dbReference type="EMBL" id="AJIL01000034">
    <property type="protein sequence ID" value="KNF00860.1"/>
    <property type="molecule type" value="Genomic_DNA"/>
</dbReference>
<sequence length="210" mass="24139">MDEQKGVMLDTKKTNLLFDGTEVELFIKHIKKVALLQKPGGQDVEDAIPRSIQKAQETKGIRTRIEYHKFIGEFKEIMDYFTRMDYNNLNLDSGNPLGKALSIELEKEAIIERVKYDTRLRDNLKEYLEACLIVVEFDEGGEAKSSKENSKKSVKVEDPATTEQLEEKIVKVTTALDYQTQSAPPAHERTIIPRFTQYKTKISAIYMFLL</sequence>
<dbReference type="Proteomes" id="UP000054564">
    <property type="component" value="Unassembled WGS sequence"/>
</dbReference>
<dbReference type="AlphaFoldDB" id="A0A0L0VPB6"/>
<gene>
    <name evidence="1" type="ORF">PSTG_05995</name>
</gene>
<accession>A0A0L0VPB6</accession>
<comment type="caution">
    <text evidence="1">The sequence shown here is derived from an EMBL/GenBank/DDBJ whole genome shotgun (WGS) entry which is preliminary data.</text>
</comment>
<keyword evidence="2" id="KW-1185">Reference proteome</keyword>
<protein>
    <submittedName>
        <fullName evidence="1">Uncharacterized protein</fullName>
    </submittedName>
</protein>
<evidence type="ECO:0000313" key="1">
    <source>
        <dbReference type="EMBL" id="KNF00860.1"/>
    </source>
</evidence>
<evidence type="ECO:0000313" key="2">
    <source>
        <dbReference type="Proteomes" id="UP000054564"/>
    </source>
</evidence>